<keyword evidence="2" id="KW-1185">Reference proteome</keyword>
<dbReference type="EMBL" id="JAKKSL010000007">
    <property type="protein sequence ID" value="MCI2286060.1"/>
    <property type="molecule type" value="Genomic_DNA"/>
</dbReference>
<gene>
    <name evidence="1" type="ORF">L3081_24875</name>
</gene>
<name>A0ABS9X745_9GAMM</name>
<evidence type="ECO:0000313" key="1">
    <source>
        <dbReference type="EMBL" id="MCI2286060.1"/>
    </source>
</evidence>
<accession>A0ABS9X745</accession>
<organism evidence="1 2">
    <name type="scientific">Colwellia maritima</name>
    <dbReference type="NCBI Taxonomy" id="2912588"/>
    <lineage>
        <taxon>Bacteria</taxon>
        <taxon>Pseudomonadati</taxon>
        <taxon>Pseudomonadota</taxon>
        <taxon>Gammaproteobacteria</taxon>
        <taxon>Alteromonadales</taxon>
        <taxon>Colwelliaceae</taxon>
        <taxon>Colwellia</taxon>
    </lineage>
</organism>
<comment type="caution">
    <text evidence="1">The sequence shown here is derived from an EMBL/GenBank/DDBJ whole genome shotgun (WGS) entry which is preliminary data.</text>
</comment>
<protein>
    <submittedName>
        <fullName evidence="1">Uncharacterized protein</fullName>
    </submittedName>
</protein>
<dbReference type="Proteomes" id="UP001139646">
    <property type="component" value="Unassembled WGS sequence"/>
</dbReference>
<proteinExistence type="predicted"/>
<sequence>MIKKWFLPKESDSPVNNTFSGKWNYRAVTNIQVLHFQVMHRFSAMEHWAVELFFFSVAMIAWGYNQWRAGKYRLGGASVNRVRLWLKLLWLTVGMILTFVVSPNIFGEYTYYAPNSIYHSTVFCSIKVNSIV</sequence>
<evidence type="ECO:0000313" key="2">
    <source>
        <dbReference type="Proteomes" id="UP001139646"/>
    </source>
</evidence>
<dbReference type="RefSeq" id="WP_242289223.1">
    <property type="nucleotide sequence ID" value="NZ_JAKKSL010000007.1"/>
</dbReference>
<reference evidence="1" key="1">
    <citation type="submission" date="2022-01" db="EMBL/GenBank/DDBJ databases">
        <title>Colwellia maritima, isolated from seawater.</title>
        <authorList>
            <person name="Kristyanto S."/>
            <person name="Jung J."/>
            <person name="Jeon C.O."/>
        </authorList>
    </citation>
    <scope>NUCLEOTIDE SEQUENCE</scope>
    <source>
        <strain evidence="1">MSW7</strain>
    </source>
</reference>